<dbReference type="Pfam" id="PF00361">
    <property type="entry name" value="Proton_antipo_M"/>
    <property type="match status" value="1"/>
</dbReference>
<feature type="transmembrane region" description="Helical" evidence="8">
    <location>
        <begin position="314"/>
        <end position="335"/>
    </location>
</feature>
<feature type="transmembrane region" description="Helical" evidence="8">
    <location>
        <begin position="180"/>
        <end position="202"/>
    </location>
</feature>
<accession>A0A840VQU8</accession>
<keyword evidence="6 8" id="KW-0472">Membrane</keyword>
<protein>
    <submittedName>
        <fullName evidence="10">Formate hydrogenlyase subunit 3/multisubunit Na+/H+ antiporter MnhD subunit</fullName>
    </submittedName>
</protein>
<feature type="transmembrane region" description="Helical" evidence="8">
    <location>
        <begin position="422"/>
        <end position="444"/>
    </location>
</feature>
<keyword evidence="4 8" id="KW-1133">Transmembrane helix</keyword>
<dbReference type="GO" id="GO:0016829">
    <property type="term" value="F:lyase activity"/>
    <property type="evidence" value="ECO:0007669"/>
    <property type="project" value="UniProtKB-KW"/>
</dbReference>
<feature type="transmembrane region" description="Helical" evidence="8">
    <location>
        <begin position="116"/>
        <end position="137"/>
    </location>
</feature>
<dbReference type="PANTHER" id="PTHR42682">
    <property type="entry name" value="HYDROGENASE-4 COMPONENT F"/>
    <property type="match status" value="1"/>
</dbReference>
<evidence type="ECO:0000256" key="4">
    <source>
        <dbReference type="ARBA" id="ARBA00022989"/>
    </source>
</evidence>
<keyword evidence="10" id="KW-0456">Lyase</keyword>
<evidence type="ECO:0000256" key="1">
    <source>
        <dbReference type="ARBA" id="ARBA00004651"/>
    </source>
</evidence>
<feature type="domain" description="NADH:quinone oxidoreductase/Mrp antiporter transmembrane" evidence="9">
    <location>
        <begin position="115"/>
        <end position="331"/>
    </location>
</feature>
<feature type="transmembrane region" description="Helical" evidence="8">
    <location>
        <begin position="286"/>
        <end position="307"/>
    </location>
</feature>
<proteinExistence type="predicted"/>
<dbReference type="GO" id="GO:0016491">
    <property type="term" value="F:oxidoreductase activity"/>
    <property type="evidence" value="ECO:0007669"/>
    <property type="project" value="UniProtKB-KW"/>
</dbReference>
<feature type="transmembrane region" description="Helical" evidence="8">
    <location>
        <begin position="91"/>
        <end position="110"/>
    </location>
</feature>
<dbReference type="InterPro" id="IPR052175">
    <property type="entry name" value="ComplexI-like_HydComp"/>
</dbReference>
<evidence type="ECO:0000259" key="9">
    <source>
        <dbReference type="Pfam" id="PF00361"/>
    </source>
</evidence>
<dbReference type="GO" id="GO:0005886">
    <property type="term" value="C:plasma membrane"/>
    <property type="evidence" value="ECO:0007669"/>
    <property type="project" value="UniProtKB-SubCell"/>
</dbReference>
<comment type="subcellular location">
    <subcellularLocation>
        <location evidence="1">Cell membrane</location>
        <topology evidence="1">Multi-pass membrane protein</topology>
    </subcellularLocation>
    <subcellularLocation>
        <location evidence="7">Membrane</location>
        <topology evidence="7">Multi-pass membrane protein</topology>
    </subcellularLocation>
</comment>
<feature type="transmembrane region" description="Helical" evidence="8">
    <location>
        <begin position="209"/>
        <end position="229"/>
    </location>
</feature>
<evidence type="ECO:0000256" key="7">
    <source>
        <dbReference type="RuleBase" id="RU000320"/>
    </source>
</evidence>
<feature type="transmembrane region" description="Helical" evidence="8">
    <location>
        <begin position="47"/>
        <end position="70"/>
    </location>
</feature>
<feature type="transmembrane region" description="Helical" evidence="8">
    <location>
        <begin position="534"/>
        <end position="551"/>
    </location>
</feature>
<dbReference type="Proteomes" id="UP000553706">
    <property type="component" value="Unassembled WGS sequence"/>
</dbReference>
<evidence type="ECO:0000313" key="10">
    <source>
        <dbReference type="EMBL" id="MBB5373971.1"/>
    </source>
</evidence>
<feature type="transmembrane region" description="Helical" evidence="8">
    <location>
        <begin position="341"/>
        <end position="362"/>
    </location>
</feature>
<dbReference type="AlphaFoldDB" id="A0A840VQU8"/>
<evidence type="ECO:0000256" key="2">
    <source>
        <dbReference type="ARBA" id="ARBA00022475"/>
    </source>
</evidence>
<dbReference type="PANTHER" id="PTHR42682:SF3">
    <property type="entry name" value="FORMATE HYDROGENLYASE SUBUNIT 3-RELATED"/>
    <property type="match status" value="1"/>
</dbReference>
<evidence type="ECO:0000313" key="11">
    <source>
        <dbReference type="Proteomes" id="UP000553706"/>
    </source>
</evidence>
<organism evidence="10 11">
    <name type="scientific">Acidocella aromatica</name>
    <dbReference type="NCBI Taxonomy" id="1303579"/>
    <lineage>
        <taxon>Bacteria</taxon>
        <taxon>Pseudomonadati</taxon>
        <taxon>Pseudomonadota</taxon>
        <taxon>Alphaproteobacteria</taxon>
        <taxon>Acetobacterales</taxon>
        <taxon>Acidocellaceae</taxon>
        <taxon>Acidocella</taxon>
    </lineage>
</organism>
<evidence type="ECO:0000256" key="3">
    <source>
        <dbReference type="ARBA" id="ARBA00022692"/>
    </source>
</evidence>
<sequence>MNHSIAMFVGLPGQGMHVHLDALSLLFLGILLPQVVAGALAGMRNSPTFWVFVLGMGLALAAADAFTLILGFELMSAASWLLVLRGDQKPATLYVGMAIFSAACLVPAVFLPAGSIAFLLIVLGAGAKAGLAPLHFWLPRAHPAPPAGVSALMSGGMVKVALYVIIRYGFVVLGPEAQPWWGGVLVAAGAASVLVGALRAMLETELKTMLACSTVEHVGLIAVGLGIALRAKAMGDATTAGLGLQAALLCAVAHGLYKPLLFIGAGEVKHSVGTTSLNWLGGLARAMPRLGLLMLAGAAGMAALPLGPGFAPEFLLWHAAIGAAGTGGIVARIGFTALLALLGLGAALAIGAAVRMFGVAFLGRPRTLQAAAAEEGERGPLIGMALLAALCVPVALLPNLLLDALSPVIRLLAPQAAQPPLAYAPLPLAGLAGLVAVGAAFILYRHGVRGSREVPAWNGGFGKPPPWLPFGDPATQPSATGFGEPIARAIGRGLLAPGGADPSEAFLLAPLARLHLRGVRVAERIRRATIRQRLAFIFTALVAFLLALGLGEGG</sequence>
<feature type="transmembrane region" description="Helical" evidence="8">
    <location>
        <begin position="149"/>
        <end position="168"/>
    </location>
</feature>
<dbReference type="InterPro" id="IPR001750">
    <property type="entry name" value="ND/Mrp_TM"/>
</dbReference>
<reference evidence="10 11" key="1">
    <citation type="submission" date="2020-08" db="EMBL/GenBank/DDBJ databases">
        <title>Genomic Encyclopedia of Type Strains, Phase IV (KMG-IV): sequencing the most valuable type-strain genomes for metagenomic binning, comparative biology and taxonomic classification.</title>
        <authorList>
            <person name="Goeker M."/>
        </authorList>
    </citation>
    <scope>NUCLEOTIDE SEQUENCE [LARGE SCALE GENOMIC DNA]</scope>
    <source>
        <strain evidence="10 11">DSM 27026</strain>
    </source>
</reference>
<evidence type="ECO:0000256" key="5">
    <source>
        <dbReference type="ARBA" id="ARBA00023002"/>
    </source>
</evidence>
<evidence type="ECO:0000256" key="6">
    <source>
        <dbReference type="ARBA" id="ARBA00023136"/>
    </source>
</evidence>
<comment type="caution">
    <text evidence="10">The sequence shown here is derived from an EMBL/GenBank/DDBJ whole genome shotgun (WGS) entry which is preliminary data.</text>
</comment>
<keyword evidence="2" id="KW-1003">Cell membrane</keyword>
<feature type="transmembrane region" description="Helical" evidence="8">
    <location>
        <begin position="382"/>
        <end position="402"/>
    </location>
</feature>
<keyword evidence="11" id="KW-1185">Reference proteome</keyword>
<keyword evidence="5" id="KW-0560">Oxidoreductase</keyword>
<gene>
    <name evidence="10" type="ORF">HNP71_002238</name>
</gene>
<keyword evidence="3 7" id="KW-0812">Transmembrane</keyword>
<dbReference type="EMBL" id="JACHFJ010000011">
    <property type="protein sequence ID" value="MBB5373971.1"/>
    <property type="molecule type" value="Genomic_DNA"/>
</dbReference>
<dbReference type="RefSeq" id="WP_183266992.1">
    <property type="nucleotide sequence ID" value="NZ_JACHFJ010000011.1"/>
</dbReference>
<name>A0A840VQU8_9PROT</name>
<evidence type="ECO:0000256" key="8">
    <source>
        <dbReference type="SAM" id="Phobius"/>
    </source>
</evidence>